<evidence type="ECO:0000256" key="2">
    <source>
        <dbReference type="ARBA" id="ARBA00005594"/>
    </source>
</evidence>
<dbReference type="NCBIfam" id="TIGR00467">
    <property type="entry name" value="lysS_arch"/>
    <property type="match status" value="1"/>
</dbReference>
<dbReference type="AlphaFoldDB" id="A0A3G8M6K4"/>
<dbReference type="EMBL" id="CP034086">
    <property type="protein sequence ID" value="AZG77623.1"/>
    <property type="molecule type" value="Genomic_DNA"/>
</dbReference>
<comment type="subcellular location">
    <subcellularLocation>
        <location evidence="1 10">Cytoplasm</location>
    </subcellularLocation>
</comment>
<dbReference type="GO" id="GO:0006430">
    <property type="term" value="P:lysyl-tRNA aminoacylation"/>
    <property type="evidence" value="ECO:0007669"/>
    <property type="project" value="UniProtKB-UniRule"/>
</dbReference>
<dbReference type="GO" id="GO:0000049">
    <property type="term" value="F:tRNA binding"/>
    <property type="evidence" value="ECO:0007669"/>
    <property type="project" value="InterPro"/>
</dbReference>
<dbReference type="Proteomes" id="UP000273982">
    <property type="component" value="Chromosome"/>
</dbReference>
<evidence type="ECO:0000313" key="12">
    <source>
        <dbReference type="Proteomes" id="UP000273982"/>
    </source>
</evidence>
<feature type="binding site" evidence="10">
    <location>
        <position position="301"/>
    </location>
    <ligand>
        <name>ATP</name>
        <dbReference type="ChEBI" id="CHEBI:30616"/>
    </ligand>
</feature>
<keyword evidence="8 10" id="KW-0030">Aminoacyl-tRNA synthetase</keyword>
<keyword evidence="3 10" id="KW-0963">Cytoplasm</keyword>
<dbReference type="SUPFAM" id="SSF52374">
    <property type="entry name" value="Nucleotidylyl transferase"/>
    <property type="match status" value="1"/>
</dbReference>
<dbReference type="InterPro" id="IPR008925">
    <property type="entry name" value="aa_tRNA-synth_I_cd-bd_sf"/>
</dbReference>
<evidence type="ECO:0000256" key="8">
    <source>
        <dbReference type="ARBA" id="ARBA00023146"/>
    </source>
</evidence>
<dbReference type="HAMAP" id="MF_00177">
    <property type="entry name" value="Lys_tRNA_synth_class1"/>
    <property type="match status" value="1"/>
</dbReference>
<sequence>MSASLLLSPELVEAARVSPAWPFEEARKLVKRVEASGQKSVLFETGYGPSGLPHIGTFGEVARTSMVRRAFEVMTEGKIATRLLAFSDDLDGLRKVPDNIPNKELVAANLGKPLTQVPDPFGTHSSFGAHNNARLRAFLDAFGFEYEFASSTEYYQSGRFDAALKHMLARYDSVMKIMLPSFREERAATYSPFLPIHPTTGIVMQVALTGYDAEAGTISWTDPDTGEAFTTPVTGGHCKLQWKPDWAMRWYALDVDYEMAGKDLIDSVKLSGAIVRALGGRPPEGFNYELFLDEKGQKISKSKGNGLTIEEWLTYASPESLAQFMFQKPTAAKRLYFDVIPRAVDDYLNFLDAYPRQDWKNRLGNPVWHIHAGDPPQAETLAHEGDAKGVSVSFSMLLNLAAVANAEDPAVLWGFLRRYARSATPENHPRLDKLVGYAVAYFRDFVKPAKTYRAADEVERDVLQKIDAALQSMDKASAEEIQSALYDVGRAAPRYQDFAAKGATPERPGVSNDFFNMLYEVLLGEKKGPRFGSFIALYGVAETRKLIEDALNGAFVARETA</sequence>
<evidence type="ECO:0000256" key="5">
    <source>
        <dbReference type="ARBA" id="ARBA00022741"/>
    </source>
</evidence>
<feature type="short sequence motif" description="'HIGH' region" evidence="10">
    <location>
        <begin position="49"/>
        <end position="57"/>
    </location>
</feature>
<feature type="short sequence motif" description="'KMSKS' region" evidence="10">
    <location>
        <begin position="298"/>
        <end position="302"/>
    </location>
</feature>
<dbReference type="PANTHER" id="PTHR37940:SF1">
    <property type="entry name" value="LYSINE--TRNA LIGASE"/>
    <property type="match status" value="1"/>
</dbReference>
<dbReference type="PANTHER" id="PTHR37940">
    <property type="entry name" value="LYSINE--TRNA LIGASE"/>
    <property type="match status" value="1"/>
</dbReference>
<keyword evidence="4 10" id="KW-0436">Ligase</keyword>
<dbReference type="InterPro" id="IPR001412">
    <property type="entry name" value="aa-tRNA-synth_I_CS"/>
</dbReference>
<evidence type="ECO:0000313" key="11">
    <source>
        <dbReference type="EMBL" id="AZG77623.1"/>
    </source>
</evidence>
<dbReference type="Pfam" id="PF01921">
    <property type="entry name" value="tRNA-synt_1f"/>
    <property type="match status" value="1"/>
</dbReference>
<keyword evidence="5 10" id="KW-0547">Nucleotide-binding</keyword>
<organism evidence="11 12">
    <name type="scientific">Methylocystis rosea</name>
    <dbReference type="NCBI Taxonomy" id="173366"/>
    <lineage>
        <taxon>Bacteria</taxon>
        <taxon>Pseudomonadati</taxon>
        <taxon>Pseudomonadota</taxon>
        <taxon>Alphaproteobacteria</taxon>
        <taxon>Hyphomicrobiales</taxon>
        <taxon>Methylocystaceae</taxon>
        <taxon>Methylocystis</taxon>
    </lineage>
</organism>
<dbReference type="GO" id="GO:0005524">
    <property type="term" value="F:ATP binding"/>
    <property type="evidence" value="ECO:0007669"/>
    <property type="project" value="UniProtKB-UniRule"/>
</dbReference>
<gene>
    <name evidence="10" type="primary">lysS</name>
    <name evidence="11" type="ORF">EHO51_13270</name>
</gene>
<comment type="similarity">
    <text evidence="2 10">Belongs to the class-I aminoacyl-tRNA synthetase family.</text>
</comment>
<evidence type="ECO:0000256" key="1">
    <source>
        <dbReference type="ARBA" id="ARBA00004496"/>
    </source>
</evidence>
<dbReference type="PROSITE" id="PS00178">
    <property type="entry name" value="AA_TRNA_LIGASE_I"/>
    <property type="match status" value="1"/>
</dbReference>
<dbReference type="RefSeq" id="WP_124739282.1">
    <property type="nucleotide sequence ID" value="NZ_CP034086.1"/>
</dbReference>
<evidence type="ECO:0000256" key="10">
    <source>
        <dbReference type="HAMAP-Rule" id="MF_00177"/>
    </source>
</evidence>
<evidence type="ECO:0000256" key="6">
    <source>
        <dbReference type="ARBA" id="ARBA00022840"/>
    </source>
</evidence>
<evidence type="ECO:0000256" key="3">
    <source>
        <dbReference type="ARBA" id="ARBA00022490"/>
    </source>
</evidence>
<reference evidence="11 12" key="1">
    <citation type="submission" date="2018-11" db="EMBL/GenBank/DDBJ databases">
        <title>Genome squencing of methanotrophic bacteria isolated from alkaline groundwater in Korea.</title>
        <authorList>
            <person name="Nguyen L.N."/>
        </authorList>
    </citation>
    <scope>NUCLEOTIDE SEQUENCE [LARGE SCALE GENOMIC DNA]</scope>
    <source>
        <strain evidence="11 12">GW6</strain>
    </source>
</reference>
<dbReference type="GO" id="GO:0004824">
    <property type="term" value="F:lysine-tRNA ligase activity"/>
    <property type="evidence" value="ECO:0007669"/>
    <property type="project" value="UniProtKB-UniRule"/>
</dbReference>
<dbReference type="GO" id="GO:0005737">
    <property type="term" value="C:cytoplasm"/>
    <property type="evidence" value="ECO:0007669"/>
    <property type="project" value="UniProtKB-SubCell"/>
</dbReference>
<dbReference type="InterPro" id="IPR020751">
    <property type="entry name" value="aa-tRNA-synth_I_codon-bd_sub2"/>
</dbReference>
<keyword evidence="6 10" id="KW-0067">ATP-binding</keyword>
<dbReference type="Gene3D" id="1.10.10.350">
    <property type="match status" value="1"/>
</dbReference>
<dbReference type="EC" id="6.1.1.6" evidence="10"/>
<keyword evidence="7 10" id="KW-0648">Protein biosynthesis</keyword>
<evidence type="ECO:0000256" key="7">
    <source>
        <dbReference type="ARBA" id="ARBA00022917"/>
    </source>
</evidence>
<dbReference type="SUPFAM" id="SSF48163">
    <property type="entry name" value="An anticodon-binding domain of class I aminoacyl-tRNA synthetases"/>
    <property type="match status" value="1"/>
</dbReference>
<dbReference type="KEGG" id="mros:EHO51_13270"/>
<dbReference type="InterPro" id="IPR002904">
    <property type="entry name" value="Lys-tRNA-ligase"/>
</dbReference>
<evidence type="ECO:0000256" key="9">
    <source>
        <dbReference type="ARBA" id="ARBA00048573"/>
    </source>
</evidence>
<dbReference type="InterPro" id="IPR014729">
    <property type="entry name" value="Rossmann-like_a/b/a_fold"/>
</dbReference>
<dbReference type="NCBIfam" id="NF001968">
    <property type="entry name" value="PRK00750.1-2"/>
    <property type="match status" value="1"/>
</dbReference>
<name>A0A3G8M6K4_9HYPH</name>
<protein>
    <recommendedName>
        <fullName evidence="10">Lysine--tRNA ligase</fullName>
        <ecNumber evidence="10">6.1.1.6</ecNumber>
    </recommendedName>
    <alternativeName>
        <fullName evidence="10">Lysyl-tRNA synthetase</fullName>
        <shortName evidence="10">LysRS</shortName>
    </alternativeName>
</protein>
<proteinExistence type="inferred from homology"/>
<accession>A0A3G8M6K4</accession>
<dbReference type="Gene3D" id="3.40.50.620">
    <property type="entry name" value="HUPs"/>
    <property type="match status" value="2"/>
</dbReference>
<evidence type="ECO:0000256" key="4">
    <source>
        <dbReference type="ARBA" id="ARBA00022598"/>
    </source>
</evidence>
<comment type="catalytic activity">
    <reaction evidence="9 10">
        <text>tRNA(Lys) + L-lysine + ATP = L-lysyl-tRNA(Lys) + AMP + diphosphate</text>
        <dbReference type="Rhea" id="RHEA:20792"/>
        <dbReference type="Rhea" id="RHEA-COMP:9696"/>
        <dbReference type="Rhea" id="RHEA-COMP:9697"/>
        <dbReference type="ChEBI" id="CHEBI:30616"/>
        <dbReference type="ChEBI" id="CHEBI:32551"/>
        <dbReference type="ChEBI" id="CHEBI:33019"/>
        <dbReference type="ChEBI" id="CHEBI:78442"/>
        <dbReference type="ChEBI" id="CHEBI:78529"/>
        <dbReference type="ChEBI" id="CHEBI:456215"/>
        <dbReference type="EC" id="6.1.1.6"/>
    </reaction>
</comment>